<keyword evidence="2" id="KW-1185">Reference proteome</keyword>
<proteinExistence type="predicted"/>
<evidence type="ECO:0000313" key="1">
    <source>
        <dbReference type="EMBL" id="TWG28257.1"/>
    </source>
</evidence>
<sequence>MGDIFDKRRDGSEFSLLPSSRYCKARSRFKNGTVRKNC</sequence>
<reference evidence="1 2" key="1">
    <citation type="submission" date="2019-06" db="EMBL/GenBank/DDBJ databases">
        <title>Sequencing the genomes of 1000 actinobacteria strains.</title>
        <authorList>
            <person name="Klenk H.-P."/>
        </authorList>
    </citation>
    <scope>NUCLEOTIDE SEQUENCE [LARGE SCALE GENOMIC DNA]</scope>
    <source>
        <strain evidence="1 2">DSM 102131</strain>
    </source>
</reference>
<name>A0A561WWL1_9ACTN</name>
<accession>A0A561WWL1</accession>
<protein>
    <submittedName>
        <fullName evidence="1">Uncharacterized protein</fullName>
    </submittedName>
</protein>
<comment type="caution">
    <text evidence="1">The sequence shown here is derived from an EMBL/GenBank/DDBJ whole genome shotgun (WGS) entry which is preliminary data.</text>
</comment>
<dbReference type="Proteomes" id="UP000319927">
    <property type="component" value="Unassembled WGS sequence"/>
</dbReference>
<dbReference type="EMBL" id="VIXA01000001">
    <property type="protein sequence ID" value="TWG28257.1"/>
    <property type="molecule type" value="Genomic_DNA"/>
</dbReference>
<gene>
    <name evidence="1" type="ORF">FHX75_111408</name>
</gene>
<dbReference type="AlphaFoldDB" id="A0A561WWL1"/>
<organism evidence="1 2">
    <name type="scientific">Micromonospora palomenae</name>
    <dbReference type="NCBI Taxonomy" id="1461247"/>
    <lineage>
        <taxon>Bacteria</taxon>
        <taxon>Bacillati</taxon>
        <taxon>Actinomycetota</taxon>
        <taxon>Actinomycetes</taxon>
        <taxon>Micromonosporales</taxon>
        <taxon>Micromonosporaceae</taxon>
        <taxon>Micromonospora</taxon>
    </lineage>
</organism>
<evidence type="ECO:0000313" key="2">
    <source>
        <dbReference type="Proteomes" id="UP000319927"/>
    </source>
</evidence>